<dbReference type="GO" id="GO:0003824">
    <property type="term" value="F:catalytic activity"/>
    <property type="evidence" value="ECO:0007669"/>
    <property type="project" value="InterPro"/>
</dbReference>
<sequence>LLPNGSLQYFLPRKPYGHSQYHNDMAPEDEPPRLEGVPHVTGDEQRAIPSSSRTNEVAGLKPKGRSVVDVSGSDRKVRCCKEIYHIATWNVRSMTQGKLDVVKREMDRLNIDILGISELKWTGMGEFNSGDHYVFYCGHESKRRNGVALIVNRRMGKAVLGYNPKNDRMISLRIQGHPFNITVIQVYAPTTTAEEADVERFYADLQCLLDRTPSSDVVFLIGDWNAKVGSEEISGITGKFGLGEPNEAGQRLVEFCQENNLTIANTHFQQHKRRLYTWTSPDGLYRNQIDYILCRQRWRSAIQAVKTRPGADCGTDHQYLVAKIKL</sequence>
<dbReference type="InterPro" id="IPR027124">
    <property type="entry name" value="Swc5/CFDP1/2"/>
</dbReference>
<protein>
    <submittedName>
        <fullName evidence="2">Putative outcast ele5 orf1-h 1e-40-j 4</fullName>
    </submittedName>
</protein>
<dbReference type="InterPro" id="IPR036691">
    <property type="entry name" value="Endo/exonu/phosph_ase_sf"/>
</dbReference>
<evidence type="ECO:0000313" key="2">
    <source>
        <dbReference type="EMBL" id="JAC31502.1"/>
    </source>
</evidence>
<dbReference type="PANTHER" id="PTHR23227:SF85">
    <property type="entry name" value="CRANIOFACIAL DEVELOPMENT PROTEIN 2"/>
    <property type="match status" value="1"/>
</dbReference>
<reference evidence="2" key="1">
    <citation type="submission" date="2014-03" db="EMBL/GenBank/DDBJ databases">
        <title>The sialotranscriptome of Amblyomma triste, Amblyomma parvum and Amblyomma cajennense ticks, uncovered by 454-based RNA-seq.</title>
        <authorList>
            <person name="Garcia G.R."/>
            <person name="Gardinassi L.G."/>
            <person name="Ribeiro J.M."/>
            <person name="Anatriello E."/>
            <person name="Ferreira B.R."/>
            <person name="Moreira H.N."/>
            <person name="Mafra C."/>
            <person name="Olegario M.M."/>
            <person name="Szabo P.J."/>
            <person name="Miranda-Santos I.K."/>
            <person name="Maruyama S.R."/>
        </authorList>
    </citation>
    <scope>NUCLEOTIDE SEQUENCE</scope>
    <source>
        <strain evidence="2">Mato Grasso do Sul</strain>
        <tissue evidence="2">Salivary glands</tissue>
    </source>
</reference>
<dbReference type="AlphaFoldDB" id="A0A023GCB5"/>
<dbReference type="Pfam" id="PF03372">
    <property type="entry name" value="Exo_endo_phos"/>
    <property type="match status" value="1"/>
</dbReference>
<proteinExistence type="evidence at transcript level"/>
<dbReference type="SUPFAM" id="SSF56219">
    <property type="entry name" value="DNase I-like"/>
    <property type="match status" value="1"/>
</dbReference>
<dbReference type="InterPro" id="IPR005135">
    <property type="entry name" value="Endo/exonuclease/phosphatase"/>
</dbReference>
<evidence type="ECO:0000259" key="1">
    <source>
        <dbReference type="Pfam" id="PF03372"/>
    </source>
</evidence>
<organism evidence="2">
    <name type="scientific">Amblyomma triste</name>
    <name type="common">Neotropical tick</name>
    <dbReference type="NCBI Taxonomy" id="251400"/>
    <lineage>
        <taxon>Eukaryota</taxon>
        <taxon>Metazoa</taxon>
        <taxon>Ecdysozoa</taxon>
        <taxon>Arthropoda</taxon>
        <taxon>Chelicerata</taxon>
        <taxon>Arachnida</taxon>
        <taxon>Acari</taxon>
        <taxon>Parasitiformes</taxon>
        <taxon>Ixodida</taxon>
        <taxon>Ixodoidea</taxon>
        <taxon>Ixodidae</taxon>
        <taxon>Amblyomminae</taxon>
        <taxon>Amblyomma</taxon>
    </lineage>
</organism>
<dbReference type="CDD" id="cd09076">
    <property type="entry name" value="L1-EN"/>
    <property type="match status" value="1"/>
</dbReference>
<name>A0A023GCB5_AMBTT</name>
<dbReference type="EMBL" id="GBBM01003916">
    <property type="protein sequence ID" value="JAC31502.1"/>
    <property type="molecule type" value="mRNA"/>
</dbReference>
<accession>A0A023GCB5</accession>
<feature type="domain" description="Endonuclease/exonuclease/phosphatase" evidence="1">
    <location>
        <begin position="87"/>
        <end position="317"/>
    </location>
</feature>
<dbReference type="PANTHER" id="PTHR23227">
    <property type="entry name" value="BUCENTAUR RELATED"/>
    <property type="match status" value="1"/>
</dbReference>
<dbReference type="Gene3D" id="3.60.10.10">
    <property type="entry name" value="Endonuclease/exonuclease/phosphatase"/>
    <property type="match status" value="1"/>
</dbReference>
<feature type="non-terminal residue" evidence="2">
    <location>
        <position position="1"/>
    </location>
</feature>